<feature type="transmembrane region" description="Helical" evidence="6">
    <location>
        <begin position="67"/>
        <end position="86"/>
    </location>
</feature>
<evidence type="ECO:0000256" key="6">
    <source>
        <dbReference type="SAM" id="Phobius"/>
    </source>
</evidence>
<feature type="transmembrane region" description="Helical" evidence="6">
    <location>
        <begin position="172"/>
        <end position="190"/>
    </location>
</feature>
<keyword evidence="4 6" id="KW-1133">Transmembrane helix</keyword>
<feature type="transmembrane region" description="Helical" evidence="6">
    <location>
        <begin position="142"/>
        <end position="160"/>
    </location>
</feature>
<name>A0A3B0WB34_9ZZZZ</name>
<evidence type="ECO:0000313" key="7">
    <source>
        <dbReference type="EMBL" id="VAW49620.1"/>
    </source>
</evidence>
<keyword evidence="1" id="KW-1003">Cell membrane</keyword>
<proteinExistence type="predicted"/>
<dbReference type="NCBIfam" id="TIGR00544">
    <property type="entry name" value="lgt"/>
    <property type="match status" value="1"/>
</dbReference>
<feature type="transmembrane region" description="Helical" evidence="6">
    <location>
        <begin position="29"/>
        <end position="55"/>
    </location>
</feature>
<dbReference type="GO" id="GO:0005886">
    <property type="term" value="C:plasma membrane"/>
    <property type="evidence" value="ECO:0007669"/>
    <property type="project" value="InterPro"/>
</dbReference>
<evidence type="ECO:0000256" key="1">
    <source>
        <dbReference type="ARBA" id="ARBA00022475"/>
    </source>
</evidence>
<evidence type="ECO:0000256" key="4">
    <source>
        <dbReference type="ARBA" id="ARBA00022989"/>
    </source>
</evidence>
<protein>
    <submittedName>
        <fullName evidence="7">Prolipoprotein diacylglyceryl transferase</fullName>
    </submittedName>
</protein>
<keyword evidence="3 6" id="KW-0812">Transmembrane</keyword>
<evidence type="ECO:0000256" key="3">
    <source>
        <dbReference type="ARBA" id="ARBA00022692"/>
    </source>
</evidence>
<dbReference type="InterPro" id="IPR001640">
    <property type="entry name" value="Lgt"/>
</dbReference>
<dbReference type="EMBL" id="UOFC01000294">
    <property type="protein sequence ID" value="VAW49620.1"/>
    <property type="molecule type" value="Genomic_DNA"/>
</dbReference>
<keyword evidence="2 7" id="KW-0808">Transferase</keyword>
<accession>A0A3B0WB34</accession>
<reference evidence="7" key="1">
    <citation type="submission" date="2018-06" db="EMBL/GenBank/DDBJ databases">
        <authorList>
            <person name="Zhirakovskaya E."/>
        </authorList>
    </citation>
    <scope>NUCLEOTIDE SEQUENCE</scope>
</reference>
<keyword evidence="5 6" id="KW-0472">Membrane</keyword>
<dbReference type="GO" id="GO:0042158">
    <property type="term" value="P:lipoprotein biosynthetic process"/>
    <property type="evidence" value="ECO:0007669"/>
    <property type="project" value="InterPro"/>
</dbReference>
<organism evidence="7">
    <name type="scientific">hydrothermal vent metagenome</name>
    <dbReference type="NCBI Taxonomy" id="652676"/>
    <lineage>
        <taxon>unclassified sequences</taxon>
        <taxon>metagenomes</taxon>
        <taxon>ecological metagenomes</taxon>
    </lineage>
</organism>
<dbReference type="PANTHER" id="PTHR30589:SF0">
    <property type="entry name" value="PHOSPHATIDYLGLYCEROL--PROLIPOPROTEIN DIACYLGLYCERYL TRANSFERASE"/>
    <property type="match status" value="1"/>
</dbReference>
<evidence type="ECO:0000256" key="2">
    <source>
        <dbReference type="ARBA" id="ARBA00022679"/>
    </source>
</evidence>
<dbReference type="AlphaFoldDB" id="A0A3B0WB34"/>
<keyword evidence="7" id="KW-0449">Lipoprotein</keyword>
<dbReference type="Pfam" id="PF01790">
    <property type="entry name" value="LGT"/>
    <property type="match status" value="1"/>
</dbReference>
<gene>
    <name evidence="7" type="ORF">MNBD_GAMMA03-278</name>
</gene>
<evidence type="ECO:0000256" key="5">
    <source>
        <dbReference type="ARBA" id="ARBA00023136"/>
    </source>
</evidence>
<feature type="transmembrane region" description="Helical" evidence="6">
    <location>
        <begin position="196"/>
        <end position="217"/>
    </location>
</feature>
<dbReference type="PANTHER" id="PTHR30589">
    <property type="entry name" value="PROLIPOPROTEIN DIACYLGLYCERYL TRANSFERASE"/>
    <property type="match status" value="1"/>
</dbReference>
<sequence>MLAIAVVVCSFFLARDAKALSIKSEVIFDLVFCLVVSGVLGARLFFILLNLSFFINNPSEIIMIQNGGLAWQGGLIGAGLIGSFYVKKKGLPVLKMLDLCAPYIALGQAIGRIGCFLNGCCFGKQVPWGMYFPVHDANLHPTQLYLTGGFSVIFIILKLYQKKSMISGQVFVLYLVLAPMWRFIIEFFRADHTQTFLGLSVFQFMCLGIMGVGVYVYSNLKSFVGKK</sequence>
<dbReference type="GO" id="GO:0008961">
    <property type="term" value="F:phosphatidylglycerol-prolipoprotein diacylglyceryl transferase activity"/>
    <property type="evidence" value="ECO:0007669"/>
    <property type="project" value="InterPro"/>
</dbReference>